<dbReference type="InterPro" id="IPR036291">
    <property type="entry name" value="NAD(P)-bd_dom_sf"/>
</dbReference>
<dbReference type="Gene3D" id="3.40.50.1480">
    <property type="entry name" value="Adenosylhomocysteinase-like"/>
    <property type="match status" value="1"/>
</dbReference>
<organism evidence="6 7">
    <name type="scientific">Tropicimonas isoalkanivorans</name>
    <dbReference type="NCBI Taxonomy" id="441112"/>
    <lineage>
        <taxon>Bacteria</taxon>
        <taxon>Pseudomonadati</taxon>
        <taxon>Pseudomonadota</taxon>
        <taxon>Alphaproteobacteria</taxon>
        <taxon>Rhodobacterales</taxon>
        <taxon>Roseobacteraceae</taxon>
        <taxon>Tropicimonas</taxon>
    </lineage>
</organism>
<dbReference type="Pfam" id="PF05221">
    <property type="entry name" value="AdoHcyase"/>
    <property type="match status" value="1"/>
</dbReference>
<dbReference type="Proteomes" id="UP000198728">
    <property type="component" value="Unassembled WGS sequence"/>
</dbReference>
<evidence type="ECO:0000313" key="7">
    <source>
        <dbReference type="Proteomes" id="UP000198728"/>
    </source>
</evidence>
<dbReference type="GO" id="GO:0004013">
    <property type="term" value="F:adenosylhomocysteinase activity"/>
    <property type="evidence" value="ECO:0007669"/>
    <property type="project" value="TreeGrafter"/>
</dbReference>
<name>A0A1I1QXE8_9RHOB</name>
<dbReference type="InterPro" id="IPR000043">
    <property type="entry name" value="Adenosylhomocysteinase-like"/>
</dbReference>
<proteinExistence type="inferred from homology"/>
<dbReference type="SMART" id="SM00997">
    <property type="entry name" value="AdoHcyase_NAD"/>
    <property type="match status" value="1"/>
</dbReference>
<keyword evidence="3" id="KW-0554">One-carbon metabolism</keyword>
<dbReference type="GO" id="GO:0005829">
    <property type="term" value="C:cytosol"/>
    <property type="evidence" value="ECO:0007669"/>
    <property type="project" value="TreeGrafter"/>
</dbReference>
<dbReference type="Gene3D" id="3.40.50.720">
    <property type="entry name" value="NAD(P)-binding Rossmann-like Domain"/>
    <property type="match status" value="1"/>
</dbReference>
<dbReference type="PANTHER" id="PTHR23420:SF0">
    <property type="entry name" value="ADENOSYLHOMOCYSTEINASE"/>
    <property type="match status" value="1"/>
</dbReference>
<evidence type="ECO:0000256" key="2">
    <source>
        <dbReference type="ARBA" id="ARBA00007122"/>
    </source>
</evidence>
<dbReference type="OrthoDB" id="9802717at2"/>
<sequence length="148" mass="16888">RLEHMRAMKDMAIVGNIGHFDNEIQVAALKNMKWTNIKDQVDMIEMPNGNRLILLSEGRLLNLGNATGHPSFVMSASFTNQVLAQMELWRNGGDYRNEVYILPKHLDEKVARLHLARIGVRLSELSPEQADYIGVTVDGPFKPDHYRY</sequence>
<dbReference type="InterPro" id="IPR015878">
    <property type="entry name" value="Ado_hCys_hydrolase_NAD-bd"/>
</dbReference>
<dbReference type="RefSeq" id="WP_143089932.1">
    <property type="nucleotide sequence ID" value="NZ_FOLG01000025.1"/>
</dbReference>
<dbReference type="GO" id="GO:0033353">
    <property type="term" value="P:S-adenosylmethionine cycle"/>
    <property type="evidence" value="ECO:0007669"/>
    <property type="project" value="TreeGrafter"/>
</dbReference>
<protein>
    <submittedName>
        <fullName evidence="6">Adenosylhomocysteinase</fullName>
    </submittedName>
</protein>
<reference evidence="6 7" key="1">
    <citation type="submission" date="2016-10" db="EMBL/GenBank/DDBJ databases">
        <authorList>
            <person name="de Groot N.N."/>
        </authorList>
    </citation>
    <scope>NUCLEOTIDE SEQUENCE [LARGE SCALE GENOMIC DNA]</scope>
    <source>
        <strain evidence="6 7">DSM 19548</strain>
    </source>
</reference>
<evidence type="ECO:0000256" key="1">
    <source>
        <dbReference type="ARBA" id="ARBA00001911"/>
    </source>
</evidence>
<accession>A0A1I1QXE8</accession>
<evidence type="ECO:0000259" key="5">
    <source>
        <dbReference type="SMART" id="SM00997"/>
    </source>
</evidence>
<feature type="domain" description="S-adenosyl-L-homocysteine hydrolase NAD binding" evidence="5">
    <location>
        <begin position="1"/>
        <end position="68"/>
    </location>
</feature>
<keyword evidence="4" id="KW-0520">NAD</keyword>
<dbReference type="GO" id="GO:0006730">
    <property type="term" value="P:one-carbon metabolic process"/>
    <property type="evidence" value="ECO:0007669"/>
    <property type="project" value="UniProtKB-KW"/>
</dbReference>
<dbReference type="PANTHER" id="PTHR23420">
    <property type="entry name" value="ADENOSYLHOMOCYSTEINASE"/>
    <property type="match status" value="1"/>
</dbReference>
<evidence type="ECO:0000313" key="6">
    <source>
        <dbReference type="EMBL" id="SFD26804.1"/>
    </source>
</evidence>
<evidence type="ECO:0000256" key="3">
    <source>
        <dbReference type="ARBA" id="ARBA00022563"/>
    </source>
</evidence>
<dbReference type="SUPFAM" id="SSF51735">
    <property type="entry name" value="NAD(P)-binding Rossmann-fold domains"/>
    <property type="match status" value="1"/>
</dbReference>
<comment type="cofactor">
    <cofactor evidence="1">
        <name>NAD(+)</name>
        <dbReference type="ChEBI" id="CHEBI:57540"/>
    </cofactor>
</comment>
<dbReference type="EMBL" id="FOLG01000025">
    <property type="protein sequence ID" value="SFD26804.1"/>
    <property type="molecule type" value="Genomic_DNA"/>
</dbReference>
<gene>
    <name evidence="6" type="ORF">SAMN04488094_1251</name>
</gene>
<dbReference type="AlphaFoldDB" id="A0A1I1QXE8"/>
<feature type="non-terminal residue" evidence="6">
    <location>
        <position position="1"/>
    </location>
</feature>
<dbReference type="SUPFAM" id="SSF52283">
    <property type="entry name" value="Formate/glycerate dehydrogenase catalytic domain-like"/>
    <property type="match status" value="1"/>
</dbReference>
<keyword evidence="7" id="KW-1185">Reference proteome</keyword>
<evidence type="ECO:0000256" key="4">
    <source>
        <dbReference type="ARBA" id="ARBA00023027"/>
    </source>
</evidence>
<dbReference type="SMART" id="SM00996">
    <property type="entry name" value="AdoHcyase"/>
    <property type="match status" value="1"/>
</dbReference>
<dbReference type="InterPro" id="IPR042172">
    <property type="entry name" value="Adenosylhomocyst_ase-like_sf"/>
</dbReference>
<comment type="similarity">
    <text evidence="2">Belongs to the adenosylhomocysteinase family.</text>
</comment>